<comment type="similarity">
    <text evidence="4">Belongs to the GcvT family. CAF17/IBA57 subfamily.</text>
</comment>
<dbReference type="AlphaFoldDB" id="A0A9P3L771"/>
<dbReference type="InterPro" id="IPR057460">
    <property type="entry name" value="CAF17_C"/>
</dbReference>
<dbReference type="PANTHER" id="PTHR22602">
    <property type="entry name" value="TRANSFERASE CAF17, MITOCHONDRIAL-RELATED"/>
    <property type="match status" value="1"/>
</dbReference>
<reference evidence="6 7" key="1">
    <citation type="submission" date="2021-08" db="EMBL/GenBank/DDBJ databases">
        <title>Draft Genome Sequence of Phanerochaete sordida strain YK-624.</title>
        <authorList>
            <person name="Mori T."/>
            <person name="Dohra H."/>
            <person name="Suzuki T."/>
            <person name="Kawagishi H."/>
            <person name="Hirai H."/>
        </authorList>
    </citation>
    <scope>NUCLEOTIDE SEQUENCE [LARGE SCALE GENOMIC DNA]</scope>
    <source>
        <strain evidence="6 7">YK-624</strain>
    </source>
</reference>
<dbReference type="EMBL" id="BPQB01000001">
    <property type="protein sequence ID" value="GJE84610.1"/>
    <property type="molecule type" value="Genomic_DNA"/>
</dbReference>
<name>A0A9P3L771_9APHY</name>
<evidence type="ECO:0000259" key="5">
    <source>
        <dbReference type="Pfam" id="PF25455"/>
    </source>
</evidence>
<dbReference type="InterPro" id="IPR017703">
    <property type="entry name" value="YgfZ/GCV_T_CS"/>
</dbReference>
<evidence type="ECO:0000313" key="6">
    <source>
        <dbReference type="EMBL" id="GJE84610.1"/>
    </source>
</evidence>
<evidence type="ECO:0000256" key="3">
    <source>
        <dbReference type="ARBA" id="ARBA00023128"/>
    </source>
</evidence>
<feature type="domain" description="CAF17 C-terminal" evidence="5">
    <location>
        <begin position="252"/>
        <end position="351"/>
    </location>
</feature>
<comment type="caution">
    <text evidence="6">The sequence shown here is derived from an EMBL/GenBank/DDBJ whole genome shotgun (WGS) entry which is preliminary data.</text>
</comment>
<keyword evidence="3" id="KW-0496">Mitochondrion</keyword>
<keyword evidence="7" id="KW-1185">Reference proteome</keyword>
<proteinExistence type="inferred from homology"/>
<dbReference type="NCBIfam" id="TIGR03317">
    <property type="entry name" value="ygfZ_signature"/>
    <property type="match status" value="1"/>
</dbReference>
<evidence type="ECO:0000256" key="4">
    <source>
        <dbReference type="ARBA" id="ARBA00093447"/>
    </source>
</evidence>
<evidence type="ECO:0000256" key="1">
    <source>
        <dbReference type="ARBA" id="ARBA00004173"/>
    </source>
</evidence>
<dbReference type="PANTHER" id="PTHR22602:SF0">
    <property type="entry name" value="TRANSFERASE CAF17, MITOCHONDRIAL-RELATED"/>
    <property type="match status" value="1"/>
</dbReference>
<dbReference type="InterPro" id="IPR045179">
    <property type="entry name" value="YgfZ/GcvT"/>
</dbReference>
<dbReference type="OrthoDB" id="191995at2759"/>
<accession>A0A9P3L771</accession>
<protein>
    <submittedName>
        <fullName evidence="6">Aminomethyltransferase folate-binding domain-containing protein</fullName>
    </submittedName>
</protein>
<organism evidence="6 7">
    <name type="scientific">Phanerochaete sordida</name>
    <dbReference type="NCBI Taxonomy" id="48140"/>
    <lineage>
        <taxon>Eukaryota</taxon>
        <taxon>Fungi</taxon>
        <taxon>Dikarya</taxon>
        <taxon>Basidiomycota</taxon>
        <taxon>Agaricomycotina</taxon>
        <taxon>Agaricomycetes</taxon>
        <taxon>Polyporales</taxon>
        <taxon>Phanerochaetaceae</taxon>
        <taxon>Phanerochaete</taxon>
    </lineage>
</organism>
<comment type="subcellular location">
    <subcellularLocation>
        <location evidence="1">Mitochondrion</location>
    </subcellularLocation>
</comment>
<sequence>MLRPSVHALLRHTPTLAPVPHRAVLAVTGSQASEFLNGIVASTVPPPGAHFFTAFLQAQGRVLHDAFVHAHTSPEGRTGFLVEYDARASEAPPLLAMLKRYVLRARVKLRDVSDEYDVWAAWGSDREKAWESTRQWGYSRSGAVEPVWNEEAPWGSVSGPLHDRRAVGMGARVLSRKGDRPQGFSDYDVATSDDYTRHRILHGVPEGNIDITPDQAFPMDSNLDFMGALDFRKGCYVGQELTVRVYHTGLVRKRIYPVLLGAEGSAAPSLPAGTDIRVRAIASSPDGARKPRPRGTGKLLSSIDGVGLALLRLEQASAVEKGESEFYVDATADDGSSISVPVSSWRPEWWPEFRSESEQ</sequence>
<dbReference type="GO" id="GO:0005759">
    <property type="term" value="C:mitochondrial matrix"/>
    <property type="evidence" value="ECO:0007669"/>
    <property type="project" value="TreeGrafter"/>
</dbReference>
<dbReference type="GO" id="GO:0016226">
    <property type="term" value="P:iron-sulfur cluster assembly"/>
    <property type="evidence" value="ECO:0007669"/>
    <property type="project" value="TreeGrafter"/>
</dbReference>
<dbReference type="Proteomes" id="UP000703269">
    <property type="component" value="Unassembled WGS sequence"/>
</dbReference>
<dbReference type="Pfam" id="PF25455">
    <property type="entry name" value="Beta-barrel_CAF17_C"/>
    <property type="match status" value="1"/>
</dbReference>
<evidence type="ECO:0000256" key="2">
    <source>
        <dbReference type="ARBA" id="ARBA00022946"/>
    </source>
</evidence>
<dbReference type="Gene3D" id="3.30.1360.120">
    <property type="entry name" value="Probable tRNA modification gtpase trme, domain 1"/>
    <property type="match status" value="1"/>
</dbReference>
<gene>
    <name evidence="6" type="ORF">PsYK624_006860</name>
</gene>
<dbReference type="InterPro" id="IPR027266">
    <property type="entry name" value="TrmE/GcvT-like"/>
</dbReference>
<dbReference type="SUPFAM" id="SSF103025">
    <property type="entry name" value="Folate-binding domain"/>
    <property type="match status" value="1"/>
</dbReference>
<evidence type="ECO:0000313" key="7">
    <source>
        <dbReference type="Proteomes" id="UP000703269"/>
    </source>
</evidence>
<keyword evidence="2" id="KW-0809">Transit peptide</keyword>